<keyword evidence="3" id="KW-1185">Reference proteome</keyword>
<dbReference type="OrthoDB" id="8194670at2759"/>
<dbReference type="GO" id="GO:0005549">
    <property type="term" value="F:odorant binding"/>
    <property type="evidence" value="ECO:0007669"/>
    <property type="project" value="InterPro"/>
</dbReference>
<feature type="signal peptide" evidence="1">
    <location>
        <begin position="1"/>
        <end position="22"/>
    </location>
</feature>
<dbReference type="Pfam" id="PF01395">
    <property type="entry name" value="PBP_GOBP"/>
    <property type="match status" value="1"/>
</dbReference>
<evidence type="ECO:0008006" key="4">
    <source>
        <dbReference type="Google" id="ProtNLM"/>
    </source>
</evidence>
<reference evidence="2" key="1">
    <citation type="submission" date="2020-05" db="UniProtKB">
        <authorList>
            <consortium name="EnsemblMetazoa"/>
        </authorList>
    </citation>
    <scope>IDENTIFICATION</scope>
    <source>
        <strain evidence="2">USDA</strain>
    </source>
</reference>
<sequence length="142" mass="16283">MKLIYIVIYFLIPLYSGEKSEAIEELQNLVTNCLQKYPVSDDELARFGELHKDPSLASDNYKCFGMCVVQGRGWFIDDVLIDDAYIKYVASDVLAEHVDELYHIIKECKLLVGDNKCDTVFQVGSCLEQKSWELLKKSVKSF</sequence>
<dbReference type="KEGG" id="scac:106090257"/>
<dbReference type="Proteomes" id="UP000095300">
    <property type="component" value="Unassembled WGS sequence"/>
</dbReference>
<dbReference type="InterPro" id="IPR006170">
    <property type="entry name" value="PBP/GOBP"/>
</dbReference>
<dbReference type="EnsemblMetazoa" id="SCAU005412-RA">
    <property type="protein sequence ID" value="SCAU005412-PA"/>
    <property type="gene ID" value="SCAU005412"/>
</dbReference>
<organism evidence="2 3">
    <name type="scientific">Stomoxys calcitrans</name>
    <name type="common">Stable fly</name>
    <name type="synonym">Conops calcitrans</name>
    <dbReference type="NCBI Taxonomy" id="35570"/>
    <lineage>
        <taxon>Eukaryota</taxon>
        <taxon>Metazoa</taxon>
        <taxon>Ecdysozoa</taxon>
        <taxon>Arthropoda</taxon>
        <taxon>Hexapoda</taxon>
        <taxon>Insecta</taxon>
        <taxon>Pterygota</taxon>
        <taxon>Neoptera</taxon>
        <taxon>Endopterygota</taxon>
        <taxon>Diptera</taxon>
        <taxon>Brachycera</taxon>
        <taxon>Muscomorpha</taxon>
        <taxon>Muscoidea</taxon>
        <taxon>Muscidae</taxon>
        <taxon>Stomoxys</taxon>
    </lineage>
</organism>
<dbReference type="SUPFAM" id="SSF47565">
    <property type="entry name" value="Insect pheromone/odorant-binding proteins"/>
    <property type="match status" value="1"/>
</dbReference>
<evidence type="ECO:0000313" key="2">
    <source>
        <dbReference type="EnsemblMetazoa" id="SCAU005412-PA"/>
    </source>
</evidence>
<feature type="chain" id="PRO_5009326129" description="Odorant binding protein" evidence="1">
    <location>
        <begin position="23"/>
        <end position="142"/>
    </location>
</feature>
<evidence type="ECO:0000313" key="3">
    <source>
        <dbReference type="Proteomes" id="UP000095300"/>
    </source>
</evidence>
<gene>
    <name evidence="2" type="primary">106090257</name>
</gene>
<dbReference type="SMART" id="SM00708">
    <property type="entry name" value="PhBP"/>
    <property type="match status" value="1"/>
</dbReference>
<dbReference type="AlphaFoldDB" id="A0A1I8P700"/>
<accession>A0A1I8P700</accession>
<proteinExistence type="predicted"/>
<name>A0A1I8P700_STOCA</name>
<dbReference type="CDD" id="cd23992">
    <property type="entry name" value="PBP_GOBP"/>
    <property type="match status" value="1"/>
</dbReference>
<evidence type="ECO:0000256" key="1">
    <source>
        <dbReference type="SAM" id="SignalP"/>
    </source>
</evidence>
<dbReference type="Gene3D" id="1.10.238.20">
    <property type="entry name" value="Pheromone/general odorant binding protein domain"/>
    <property type="match status" value="1"/>
</dbReference>
<keyword evidence="1" id="KW-0732">Signal</keyword>
<protein>
    <recommendedName>
        <fullName evidence="4">Odorant binding protein</fullName>
    </recommendedName>
</protein>
<dbReference type="InterPro" id="IPR036728">
    <property type="entry name" value="PBP_GOBP_sf"/>
</dbReference>
<dbReference type="VEuPathDB" id="VectorBase:SCAU005412"/>